<evidence type="ECO:0000256" key="3">
    <source>
        <dbReference type="SAM" id="SignalP"/>
    </source>
</evidence>
<gene>
    <name evidence="7" type="ORF">CYMTET_56397</name>
</gene>
<dbReference type="InterPro" id="IPR033403">
    <property type="entry name" value="DUF5110"/>
</dbReference>
<keyword evidence="2" id="KW-0326">Glycosidase</keyword>
<evidence type="ECO:0008006" key="9">
    <source>
        <dbReference type="Google" id="ProtNLM"/>
    </source>
</evidence>
<dbReference type="Proteomes" id="UP001190700">
    <property type="component" value="Unassembled WGS sequence"/>
</dbReference>
<dbReference type="InterPro" id="IPR013780">
    <property type="entry name" value="Glyco_hydro_b"/>
</dbReference>
<keyword evidence="8" id="KW-1185">Reference proteome</keyword>
<evidence type="ECO:0000259" key="6">
    <source>
        <dbReference type="Pfam" id="PF21365"/>
    </source>
</evidence>
<dbReference type="GO" id="GO:0090599">
    <property type="term" value="F:alpha-glucosidase activity"/>
    <property type="evidence" value="ECO:0007669"/>
    <property type="project" value="TreeGrafter"/>
</dbReference>
<dbReference type="InterPro" id="IPR017853">
    <property type="entry name" value="GH"/>
</dbReference>
<comment type="caution">
    <text evidence="7">The sequence shown here is derived from an EMBL/GenBank/DDBJ whole genome shotgun (WGS) entry which is preliminary data.</text>
</comment>
<accession>A0AAE0BC87</accession>
<dbReference type="SUPFAM" id="SSF51445">
    <property type="entry name" value="(Trans)glycosidases"/>
    <property type="match status" value="1"/>
</dbReference>
<evidence type="ECO:0000259" key="5">
    <source>
        <dbReference type="Pfam" id="PF17137"/>
    </source>
</evidence>
<sequence>MHLFAGIAFLCFAGQVHTSFASLVWPEFLEYDPVAAPAALVVDDSGFARFTVLTPCLFRIEYASVERGFEDRATTAFLHRRLDVPKFTVTRTSTSLVIQTSKMRLTYSMGERFSSNTLQVESIAKSAFTTWHYGDYDHQNLLGTIRSLDLIDTTSLNCTIVDGRTVHEEGLHCAWGLASRSGWSVVDDSDTQALNPASGWWEGQNVDEVDQYLFAHGHDYRGALKDFVAIAGKIPMVPRAALGIWWTRWYNLRSGDLRAVVDSYRTRALPLDVFVLDMDWHTKNAWGGYSWDRKVLPYPSDAMAPLKSQGLITLANLHDHDGVGAWEDQYDEFARAIGRDPNEGQHIPSSFCSSQNYTRALEDVVLQPLERDGLDYWWIDWQQGGKVDGCEGGKMNPTIWTNKVRATDHVRRRNDKRGMVLARWGGYGSHRYQVGFSGDVITKGALDSWENLAFQPYFSLTATNVGFGFWSHDIVAPSTDPELYTRWIQWGSYSGVFRSHDRGSSAGDCDDTFPRTATSDTCGVDKVWNVPLHYFEANRAAMQARSRLLPYLYTLVREAYDTGLGPLRPLYYDFPEHDMAYAAAPNGSYAQYMLGDDLMVAPVVTPASSDSHYLAAKRVWIPPGGWIEEGRGRVHNGGRDGKVVESLYALDEVPVLVRAGAVIPSIPLAIGDTIGTAGRPYDALVFTVYPGKSAGACVVYEDDGASTAYSRSGATSAYTYGNYTRTGSLLTFRVRTAGSFPELPAKRKITLRVAVSTLPVAVMANGASLPYSRFAKIGAWTYEGMTTTTHIEIPEALVKDTCVVSIDFGPTVAQASPAGLRGALHLSNLAKEALDQIRQTPGAQTVQPARLEATAVVGDILEYNAGQNSTQWKETVMSFGTKLDGAIAEIRVLKPANDNEARRFDHALALLNEGANCL</sequence>
<dbReference type="CDD" id="cd06595">
    <property type="entry name" value="GH31_u1"/>
    <property type="match status" value="1"/>
</dbReference>
<feature type="domain" description="Glycosyl hydrolase family 31 C-terminal" evidence="6">
    <location>
        <begin position="566"/>
        <end position="663"/>
    </location>
</feature>
<evidence type="ECO:0000256" key="2">
    <source>
        <dbReference type="RuleBase" id="RU361185"/>
    </source>
</evidence>
<keyword evidence="2" id="KW-0378">Hydrolase</keyword>
<name>A0AAE0BC87_9CHLO</name>
<feature type="chain" id="PRO_5042087549" description="DUF5110 domain-containing protein" evidence="3">
    <location>
        <begin position="19"/>
        <end position="918"/>
    </location>
</feature>
<feature type="signal peptide" evidence="3">
    <location>
        <begin position="1"/>
        <end position="18"/>
    </location>
</feature>
<evidence type="ECO:0000259" key="4">
    <source>
        <dbReference type="Pfam" id="PF01055"/>
    </source>
</evidence>
<organism evidence="7 8">
    <name type="scientific">Cymbomonas tetramitiformis</name>
    <dbReference type="NCBI Taxonomy" id="36881"/>
    <lineage>
        <taxon>Eukaryota</taxon>
        <taxon>Viridiplantae</taxon>
        <taxon>Chlorophyta</taxon>
        <taxon>Pyramimonadophyceae</taxon>
        <taxon>Pyramimonadales</taxon>
        <taxon>Pyramimonadaceae</taxon>
        <taxon>Cymbomonas</taxon>
    </lineage>
</organism>
<proteinExistence type="inferred from homology"/>
<feature type="domain" description="DUF5110" evidence="5">
    <location>
        <begin position="684"/>
        <end position="754"/>
    </location>
</feature>
<dbReference type="InterPro" id="IPR000322">
    <property type="entry name" value="Glyco_hydro_31_TIM"/>
</dbReference>
<dbReference type="Pfam" id="PF17137">
    <property type="entry name" value="DUF5110"/>
    <property type="match status" value="1"/>
</dbReference>
<dbReference type="PANTHER" id="PTHR22762:SF89">
    <property type="entry name" value="ALPHA-XYLOSIDASE"/>
    <property type="match status" value="1"/>
</dbReference>
<evidence type="ECO:0000313" key="8">
    <source>
        <dbReference type="Proteomes" id="UP001190700"/>
    </source>
</evidence>
<dbReference type="Gene3D" id="3.20.20.80">
    <property type="entry name" value="Glycosidases"/>
    <property type="match status" value="1"/>
</dbReference>
<dbReference type="Pfam" id="PF01055">
    <property type="entry name" value="Glyco_hydro_31_2nd"/>
    <property type="match status" value="1"/>
</dbReference>
<dbReference type="GO" id="GO:0006491">
    <property type="term" value="P:N-glycan processing"/>
    <property type="evidence" value="ECO:0007669"/>
    <property type="project" value="TreeGrafter"/>
</dbReference>
<dbReference type="GO" id="GO:0005975">
    <property type="term" value="P:carbohydrate metabolic process"/>
    <property type="evidence" value="ECO:0007669"/>
    <property type="project" value="InterPro"/>
</dbReference>
<reference evidence="7 8" key="1">
    <citation type="journal article" date="2015" name="Genome Biol. Evol.">
        <title>Comparative Genomics of a Bacterivorous Green Alga Reveals Evolutionary Causalities and Consequences of Phago-Mixotrophic Mode of Nutrition.</title>
        <authorList>
            <person name="Burns J.A."/>
            <person name="Paasch A."/>
            <person name="Narechania A."/>
            <person name="Kim E."/>
        </authorList>
    </citation>
    <scope>NUCLEOTIDE SEQUENCE [LARGE SCALE GENOMIC DNA]</scope>
    <source>
        <strain evidence="7 8">PLY_AMNH</strain>
    </source>
</reference>
<dbReference type="PANTHER" id="PTHR22762">
    <property type="entry name" value="ALPHA-GLUCOSIDASE"/>
    <property type="match status" value="1"/>
</dbReference>
<keyword evidence="3" id="KW-0732">Signal</keyword>
<evidence type="ECO:0000313" key="7">
    <source>
        <dbReference type="EMBL" id="KAK3233298.1"/>
    </source>
</evidence>
<dbReference type="Gene3D" id="2.60.40.1180">
    <property type="entry name" value="Golgi alpha-mannosidase II"/>
    <property type="match status" value="1"/>
</dbReference>
<dbReference type="Pfam" id="PF21365">
    <property type="entry name" value="Glyco_hydro_31_3rd"/>
    <property type="match status" value="1"/>
</dbReference>
<comment type="similarity">
    <text evidence="1 2">Belongs to the glycosyl hydrolase 31 family.</text>
</comment>
<evidence type="ECO:0000256" key="1">
    <source>
        <dbReference type="ARBA" id="ARBA00007806"/>
    </source>
</evidence>
<dbReference type="AlphaFoldDB" id="A0AAE0BC87"/>
<dbReference type="EMBL" id="LGRX02035756">
    <property type="protein sequence ID" value="KAK3233298.1"/>
    <property type="molecule type" value="Genomic_DNA"/>
</dbReference>
<feature type="domain" description="Glycoside hydrolase family 31 TIM barrel" evidence="4">
    <location>
        <begin position="235"/>
        <end position="555"/>
    </location>
</feature>
<dbReference type="SUPFAM" id="SSF51011">
    <property type="entry name" value="Glycosyl hydrolase domain"/>
    <property type="match status" value="1"/>
</dbReference>
<protein>
    <recommendedName>
        <fullName evidence="9">DUF5110 domain-containing protein</fullName>
    </recommendedName>
</protein>
<dbReference type="InterPro" id="IPR048395">
    <property type="entry name" value="Glyco_hydro_31_C"/>
</dbReference>